<feature type="chain" id="PRO_5042282911" description="F-box domain-containing protein" evidence="1">
    <location>
        <begin position="17"/>
        <end position="403"/>
    </location>
</feature>
<gene>
    <name evidence="2" type="ORF">B0H17DRAFT_1338268</name>
</gene>
<protein>
    <recommendedName>
        <fullName evidence="4">F-box domain-containing protein</fullName>
    </recommendedName>
</protein>
<keyword evidence="3" id="KW-1185">Reference proteome</keyword>
<comment type="caution">
    <text evidence="2">The sequence shown here is derived from an EMBL/GenBank/DDBJ whole genome shotgun (WGS) entry which is preliminary data.</text>
</comment>
<organism evidence="2 3">
    <name type="scientific">Mycena rosella</name>
    <name type="common">Pink bonnet</name>
    <name type="synonym">Agaricus rosellus</name>
    <dbReference type="NCBI Taxonomy" id="1033263"/>
    <lineage>
        <taxon>Eukaryota</taxon>
        <taxon>Fungi</taxon>
        <taxon>Dikarya</taxon>
        <taxon>Basidiomycota</taxon>
        <taxon>Agaricomycotina</taxon>
        <taxon>Agaricomycetes</taxon>
        <taxon>Agaricomycetidae</taxon>
        <taxon>Agaricales</taxon>
        <taxon>Marasmiineae</taxon>
        <taxon>Mycenaceae</taxon>
        <taxon>Mycena</taxon>
    </lineage>
</organism>
<evidence type="ECO:0000256" key="1">
    <source>
        <dbReference type="SAM" id="SignalP"/>
    </source>
</evidence>
<dbReference type="Proteomes" id="UP001221757">
    <property type="component" value="Unassembled WGS sequence"/>
</dbReference>
<reference evidence="2" key="1">
    <citation type="submission" date="2023-03" db="EMBL/GenBank/DDBJ databases">
        <title>Massive genome expansion in bonnet fungi (Mycena s.s.) driven by repeated elements and novel gene families across ecological guilds.</title>
        <authorList>
            <consortium name="Lawrence Berkeley National Laboratory"/>
            <person name="Harder C.B."/>
            <person name="Miyauchi S."/>
            <person name="Viragh M."/>
            <person name="Kuo A."/>
            <person name="Thoen E."/>
            <person name="Andreopoulos B."/>
            <person name="Lu D."/>
            <person name="Skrede I."/>
            <person name="Drula E."/>
            <person name="Henrissat B."/>
            <person name="Morin E."/>
            <person name="Kohler A."/>
            <person name="Barry K."/>
            <person name="LaButti K."/>
            <person name="Morin E."/>
            <person name="Salamov A."/>
            <person name="Lipzen A."/>
            <person name="Mereny Z."/>
            <person name="Hegedus B."/>
            <person name="Baldrian P."/>
            <person name="Stursova M."/>
            <person name="Weitz H."/>
            <person name="Taylor A."/>
            <person name="Grigoriev I.V."/>
            <person name="Nagy L.G."/>
            <person name="Martin F."/>
            <person name="Kauserud H."/>
        </authorList>
    </citation>
    <scope>NUCLEOTIDE SEQUENCE</scope>
    <source>
        <strain evidence="2">CBHHK067</strain>
    </source>
</reference>
<keyword evidence="1" id="KW-0732">Signal</keyword>
<name>A0AAD7CNZ7_MYCRO</name>
<dbReference type="AlphaFoldDB" id="A0AAD7CNZ7"/>
<accession>A0AAD7CNZ7</accession>
<proteinExistence type="predicted"/>
<feature type="signal peptide" evidence="1">
    <location>
        <begin position="1"/>
        <end position="16"/>
    </location>
</feature>
<evidence type="ECO:0000313" key="3">
    <source>
        <dbReference type="Proteomes" id="UP001221757"/>
    </source>
</evidence>
<dbReference type="EMBL" id="JARKIE010000321">
    <property type="protein sequence ID" value="KAJ7654370.1"/>
    <property type="molecule type" value="Genomic_DNA"/>
</dbReference>
<sequence length="403" mass="44466">MCGLALLCAPTMSSVALLPPGLPVQELWEQIIDLLDRYRDLKSCALVSRSFRPRAQHHLFQHVTFKTADSTSGVPGDELAACLRLVSILATSPHLHCHIRHISLPFSGEILARVCGMRLSRLLEIEFLQTDNCPSADDPSFGFAHDLVALPSVRRVRIDVRRWSFEDGPGISPRALSRIFQSPAPHLEHLAFKLGNSRVQGAPATPQLACTHRARIKSLNIMFSPEIGDYLIHPACPFDLSRLEDVQISSSMAPAIEQALEIGRFTIRRLECSADDLAWGLGLNRFPHLAHLTIIAYGSELPDVINGLAAASGNCIESLILVVPVDAFENWAKKDDIARLDTILSSSAMPALQKAEIRFNKDGSTKEHLTTRNMLRSSFPKLHVKGVLEVPRFDAVCGATHRH</sequence>
<evidence type="ECO:0008006" key="4">
    <source>
        <dbReference type="Google" id="ProtNLM"/>
    </source>
</evidence>
<evidence type="ECO:0000313" key="2">
    <source>
        <dbReference type="EMBL" id="KAJ7654370.1"/>
    </source>
</evidence>